<feature type="region of interest" description="Disordered" evidence="1">
    <location>
        <begin position="425"/>
        <end position="458"/>
    </location>
</feature>
<evidence type="ECO:0000259" key="2">
    <source>
        <dbReference type="Pfam" id="PF13358"/>
    </source>
</evidence>
<dbReference type="Proteomes" id="UP001378592">
    <property type="component" value="Unassembled WGS sequence"/>
</dbReference>
<evidence type="ECO:0000313" key="4">
    <source>
        <dbReference type="Proteomes" id="UP001378592"/>
    </source>
</evidence>
<comment type="caution">
    <text evidence="3">The sequence shown here is derived from an EMBL/GenBank/DDBJ whole genome shotgun (WGS) entry which is preliminary data.</text>
</comment>
<dbReference type="PANTHER" id="PTHR33939:SF1">
    <property type="entry name" value="DUF4371 DOMAIN-CONTAINING PROTEIN"/>
    <property type="match status" value="1"/>
</dbReference>
<dbReference type="PANTHER" id="PTHR33939">
    <property type="entry name" value="PROTEIN CBG22215"/>
    <property type="match status" value="1"/>
</dbReference>
<accession>A0AAN9VK38</accession>
<protein>
    <recommendedName>
        <fullName evidence="2">Tc1-like transposase DDE domain-containing protein</fullName>
    </recommendedName>
</protein>
<feature type="domain" description="Tc1-like transposase DDE" evidence="2">
    <location>
        <begin position="242"/>
        <end position="366"/>
    </location>
</feature>
<proteinExistence type="predicted"/>
<reference evidence="3 4" key="1">
    <citation type="submission" date="2024-03" db="EMBL/GenBank/DDBJ databases">
        <title>The genome assembly and annotation of the cricket Gryllus longicercus Weissman &amp; Gray.</title>
        <authorList>
            <person name="Szrajer S."/>
            <person name="Gray D."/>
            <person name="Ylla G."/>
        </authorList>
    </citation>
    <scope>NUCLEOTIDE SEQUENCE [LARGE SCALE GENOMIC DNA]</scope>
    <source>
        <strain evidence="3">DAG 2021-001</strain>
        <tissue evidence="3">Whole body minus gut</tissue>
    </source>
</reference>
<gene>
    <name evidence="3" type="ORF">R5R35_008984</name>
</gene>
<dbReference type="InterPro" id="IPR036397">
    <property type="entry name" value="RNaseH_sf"/>
</dbReference>
<dbReference type="Pfam" id="PF13358">
    <property type="entry name" value="DDE_3"/>
    <property type="match status" value="1"/>
</dbReference>
<dbReference type="InterPro" id="IPR038717">
    <property type="entry name" value="Tc1-like_DDE_dom"/>
</dbReference>
<dbReference type="Gene3D" id="3.30.420.10">
    <property type="entry name" value="Ribonuclease H-like superfamily/Ribonuclease H"/>
    <property type="match status" value="1"/>
</dbReference>
<organism evidence="3 4">
    <name type="scientific">Gryllus longicercus</name>
    <dbReference type="NCBI Taxonomy" id="2509291"/>
    <lineage>
        <taxon>Eukaryota</taxon>
        <taxon>Metazoa</taxon>
        <taxon>Ecdysozoa</taxon>
        <taxon>Arthropoda</taxon>
        <taxon>Hexapoda</taxon>
        <taxon>Insecta</taxon>
        <taxon>Pterygota</taxon>
        <taxon>Neoptera</taxon>
        <taxon>Polyneoptera</taxon>
        <taxon>Orthoptera</taxon>
        <taxon>Ensifera</taxon>
        <taxon>Gryllidea</taxon>
        <taxon>Grylloidea</taxon>
        <taxon>Gryllidae</taxon>
        <taxon>Gryllinae</taxon>
        <taxon>Gryllus</taxon>
    </lineage>
</organism>
<keyword evidence="4" id="KW-1185">Reference proteome</keyword>
<feature type="compositionally biased region" description="Acidic residues" evidence="1">
    <location>
        <begin position="430"/>
        <end position="444"/>
    </location>
</feature>
<name>A0AAN9VK38_9ORTH</name>
<dbReference type="GO" id="GO:0003676">
    <property type="term" value="F:nucleic acid binding"/>
    <property type="evidence" value="ECO:0007669"/>
    <property type="project" value="InterPro"/>
</dbReference>
<evidence type="ECO:0000313" key="3">
    <source>
        <dbReference type="EMBL" id="KAK7866464.1"/>
    </source>
</evidence>
<evidence type="ECO:0000256" key="1">
    <source>
        <dbReference type="SAM" id="MobiDB-lite"/>
    </source>
</evidence>
<sequence length="458" mass="53249">MRSRSGRKVHPCSRQRQEDIISVARKIEEMQREGRLEAGSVLMLTAELLNLSKNTVLKYYKQNIHELRTPRKKRSRKAPVIDKVDDFGKGVIRKIIYGMCEKGEHVTLDSLIVEVRKNEDVGFSGGRTTLRKLLLEMGFSWEKTDNRRALIERADISAHRIEYLRQYKNLKDVDSNFVFLDETWFFSKGYATKTWQDSSSFSCVRKNLSEGQRYIVLHAGGKKGFVDDADLVFPSQNSSEEYHGTMNGEMFEEWMENTLLPKLDEPSVIVLDNASYHSAHLERLPTRKWTKLQLKNFLENHNIPFRADSLHQELFALASSNKPEKLYRVDNIINAAGHTVLRLPPYHCHYNPIEMVWNDCKRYYKTHVGSQFDRAHVKQVWHDALHQVTAEKWENYVKHTEKIVEEDWNREVKWDSINVEPIIINLGEENSSDEENEDNEDDTEPLAIPLPGQSGEGC</sequence>
<dbReference type="EMBL" id="JAZDUA010000147">
    <property type="protein sequence ID" value="KAK7866464.1"/>
    <property type="molecule type" value="Genomic_DNA"/>
</dbReference>
<dbReference type="AlphaFoldDB" id="A0AAN9VK38"/>